<keyword evidence="1" id="KW-0488">Methylation</keyword>
<comment type="caution">
    <text evidence="4">The sequence shown here is derived from an EMBL/GenBank/DDBJ whole genome shotgun (WGS) entry which is preliminary data.</text>
</comment>
<feature type="transmembrane region" description="Helical" evidence="3">
    <location>
        <begin position="26"/>
        <end position="47"/>
    </location>
</feature>
<reference evidence="4 5" key="1">
    <citation type="journal article" date="2015" name="Stand. Genomic Sci.">
        <title>Genomic Encyclopedia of Bacterial and Archaeal Type Strains, Phase III: the genomes of soil and plant-associated and newly described type strains.</title>
        <authorList>
            <person name="Whitman W.B."/>
            <person name="Woyke T."/>
            <person name="Klenk H.P."/>
            <person name="Zhou Y."/>
            <person name="Lilburn T.G."/>
            <person name="Beck B.J."/>
            <person name="De Vos P."/>
            <person name="Vandamme P."/>
            <person name="Eisen J.A."/>
            <person name="Garrity G."/>
            <person name="Hugenholtz P."/>
            <person name="Kyrpides N.C."/>
        </authorList>
    </citation>
    <scope>NUCLEOTIDE SEQUENCE [LARGE SCALE GENOMIC DNA]</scope>
    <source>
        <strain evidence="4 5">ASC-9842</strain>
    </source>
</reference>
<evidence type="ECO:0000256" key="1">
    <source>
        <dbReference type="ARBA" id="ARBA00022481"/>
    </source>
</evidence>
<dbReference type="InterPro" id="IPR012902">
    <property type="entry name" value="N_methyl_site"/>
</dbReference>
<keyword evidence="3" id="KW-1133">Transmembrane helix</keyword>
<dbReference type="PROSITE" id="PS00409">
    <property type="entry name" value="PROKAR_NTER_METHYL"/>
    <property type="match status" value="1"/>
</dbReference>
<sequence length="154" mass="17069">MTTGIPPKGPRPRPGPGRRGRSDPRGFTLIELLVVLAIMAALMTLAVPRFATQTERAEETVLRHNLTAMRDAIDRYHADHGEYPRSLETLVQQSYLRQIPVDPVTRSATGWRIIPPPADPDTGMQRSQQATQGVYDVRSVAEGETHDGTPYSEL</sequence>
<dbReference type="InterPro" id="IPR045584">
    <property type="entry name" value="Pilin-like"/>
</dbReference>
<dbReference type="Proteomes" id="UP000291078">
    <property type="component" value="Unassembled WGS sequence"/>
</dbReference>
<proteinExistence type="predicted"/>
<feature type="region of interest" description="Disordered" evidence="2">
    <location>
        <begin position="1"/>
        <end position="23"/>
    </location>
</feature>
<dbReference type="GO" id="GO:0015628">
    <property type="term" value="P:protein secretion by the type II secretion system"/>
    <property type="evidence" value="ECO:0007669"/>
    <property type="project" value="InterPro"/>
</dbReference>
<dbReference type="GO" id="GO:0015627">
    <property type="term" value="C:type II protein secretion system complex"/>
    <property type="evidence" value="ECO:0007669"/>
    <property type="project" value="InterPro"/>
</dbReference>
<dbReference type="PANTHER" id="PTHR30093">
    <property type="entry name" value="GENERAL SECRETION PATHWAY PROTEIN G"/>
    <property type="match status" value="1"/>
</dbReference>
<evidence type="ECO:0000256" key="3">
    <source>
        <dbReference type="SAM" id="Phobius"/>
    </source>
</evidence>
<dbReference type="PANTHER" id="PTHR30093:SF47">
    <property type="entry name" value="TYPE IV PILUS NON-CORE MINOR PILIN PILE"/>
    <property type="match status" value="1"/>
</dbReference>
<name>A0A4Q7RFL8_9BURK</name>
<accession>A0A4Q7RFL8</accession>
<dbReference type="InterPro" id="IPR000983">
    <property type="entry name" value="Bac_GSPG_pilin"/>
</dbReference>
<dbReference type="OrthoDB" id="9795612at2"/>
<protein>
    <submittedName>
        <fullName evidence="4">Type II secretion system protein G (GspG)</fullName>
    </submittedName>
</protein>
<dbReference type="NCBIfam" id="TIGR02532">
    <property type="entry name" value="IV_pilin_GFxxxE"/>
    <property type="match status" value="1"/>
</dbReference>
<evidence type="ECO:0000256" key="2">
    <source>
        <dbReference type="SAM" id="MobiDB-lite"/>
    </source>
</evidence>
<keyword evidence="3" id="KW-0472">Membrane</keyword>
<keyword evidence="5" id="KW-1185">Reference proteome</keyword>
<dbReference type="SUPFAM" id="SSF54523">
    <property type="entry name" value="Pili subunits"/>
    <property type="match status" value="1"/>
</dbReference>
<dbReference type="Pfam" id="PF07963">
    <property type="entry name" value="N_methyl"/>
    <property type="match status" value="1"/>
</dbReference>
<dbReference type="AlphaFoldDB" id="A0A4Q7RFL8"/>
<keyword evidence="3" id="KW-0812">Transmembrane</keyword>
<dbReference type="EMBL" id="SGXM01000009">
    <property type="protein sequence ID" value="RZT31258.1"/>
    <property type="molecule type" value="Genomic_DNA"/>
</dbReference>
<evidence type="ECO:0000313" key="4">
    <source>
        <dbReference type="EMBL" id="RZT31258.1"/>
    </source>
</evidence>
<evidence type="ECO:0000313" key="5">
    <source>
        <dbReference type="Proteomes" id="UP000291078"/>
    </source>
</evidence>
<organism evidence="4 5">
    <name type="scientific">Cupriavidus agavae</name>
    <dbReference type="NCBI Taxonomy" id="1001822"/>
    <lineage>
        <taxon>Bacteria</taxon>
        <taxon>Pseudomonadati</taxon>
        <taxon>Pseudomonadota</taxon>
        <taxon>Betaproteobacteria</taxon>
        <taxon>Burkholderiales</taxon>
        <taxon>Burkholderiaceae</taxon>
        <taxon>Cupriavidus</taxon>
    </lineage>
</organism>
<dbReference type="Gene3D" id="3.30.700.10">
    <property type="entry name" value="Glycoprotein, Type 4 Pilin"/>
    <property type="match status" value="1"/>
</dbReference>
<dbReference type="PRINTS" id="PR00813">
    <property type="entry name" value="BCTERIALGSPG"/>
</dbReference>
<dbReference type="RefSeq" id="WP_130393343.1">
    <property type="nucleotide sequence ID" value="NZ_SGXM01000009.1"/>
</dbReference>
<feature type="region of interest" description="Disordered" evidence="2">
    <location>
        <begin position="108"/>
        <end position="154"/>
    </location>
</feature>
<gene>
    <name evidence="4" type="ORF">EV147_4439</name>
</gene>